<gene>
    <name evidence="1" type="ORF">COCON_G00078430</name>
</gene>
<organism evidence="1 2">
    <name type="scientific">Conger conger</name>
    <name type="common">Conger eel</name>
    <name type="synonym">Muraena conger</name>
    <dbReference type="NCBI Taxonomy" id="82655"/>
    <lineage>
        <taxon>Eukaryota</taxon>
        <taxon>Metazoa</taxon>
        <taxon>Chordata</taxon>
        <taxon>Craniata</taxon>
        <taxon>Vertebrata</taxon>
        <taxon>Euteleostomi</taxon>
        <taxon>Actinopterygii</taxon>
        <taxon>Neopterygii</taxon>
        <taxon>Teleostei</taxon>
        <taxon>Anguilliformes</taxon>
        <taxon>Congridae</taxon>
        <taxon>Conger</taxon>
    </lineage>
</organism>
<comment type="caution">
    <text evidence="1">The sequence shown here is derived from an EMBL/GenBank/DDBJ whole genome shotgun (WGS) entry which is preliminary data.</text>
</comment>
<evidence type="ECO:0000313" key="2">
    <source>
        <dbReference type="Proteomes" id="UP001152803"/>
    </source>
</evidence>
<evidence type="ECO:0000313" key="1">
    <source>
        <dbReference type="EMBL" id="KAJ8276091.1"/>
    </source>
</evidence>
<dbReference type="Proteomes" id="UP001152803">
    <property type="component" value="Unassembled WGS sequence"/>
</dbReference>
<dbReference type="EMBL" id="JAFJMO010000005">
    <property type="protein sequence ID" value="KAJ8276091.1"/>
    <property type="molecule type" value="Genomic_DNA"/>
</dbReference>
<protein>
    <submittedName>
        <fullName evidence="1">Uncharacterized protein</fullName>
    </submittedName>
</protein>
<reference evidence="1" key="1">
    <citation type="journal article" date="2023" name="Science">
        <title>Genome structures resolve the early diversification of teleost fishes.</title>
        <authorList>
            <person name="Parey E."/>
            <person name="Louis A."/>
            <person name="Montfort J."/>
            <person name="Bouchez O."/>
            <person name="Roques C."/>
            <person name="Iampietro C."/>
            <person name="Lluch J."/>
            <person name="Castinel A."/>
            <person name="Donnadieu C."/>
            <person name="Desvignes T."/>
            <person name="Floi Bucao C."/>
            <person name="Jouanno E."/>
            <person name="Wen M."/>
            <person name="Mejri S."/>
            <person name="Dirks R."/>
            <person name="Jansen H."/>
            <person name="Henkel C."/>
            <person name="Chen W.J."/>
            <person name="Zahm M."/>
            <person name="Cabau C."/>
            <person name="Klopp C."/>
            <person name="Thompson A.W."/>
            <person name="Robinson-Rechavi M."/>
            <person name="Braasch I."/>
            <person name="Lecointre G."/>
            <person name="Bobe J."/>
            <person name="Postlethwait J.H."/>
            <person name="Berthelot C."/>
            <person name="Roest Crollius H."/>
            <person name="Guiguen Y."/>
        </authorList>
    </citation>
    <scope>NUCLEOTIDE SEQUENCE</scope>
    <source>
        <strain evidence="1">Concon-B</strain>
    </source>
</reference>
<keyword evidence="2" id="KW-1185">Reference proteome</keyword>
<proteinExistence type="predicted"/>
<accession>A0A9Q1DPW9</accession>
<name>A0A9Q1DPW9_CONCO</name>
<dbReference type="AlphaFoldDB" id="A0A9Q1DPW9"/>
<sequence length="80" mass="8567">MVGWLLAQQSLPAVLIPGVLKDICLTIPCPLVCAVQTCRTSDVCGRSGTASNEMNHATNALAVTRLIVATWHVRLLHPGY</sequence>